<feature type="transmembrane region" description="Helical" evidence="1">
    <location>
        <begin position="158"/>
        <end position="187"/>
    </location>
</feature>
<feature type="transmembrane region" description="Helical" evidence="1">
    <location>
        <begin position="1023"/>
        <end position="1040"/>
    </location>
</feature>
<dbReference type="RefSeq" id="WP_024030654.1">
    <property type="nucleotide sequence ID" value="NZ_ALAN01000137.1"/>
</dbReference>
<feature type="transmembrane region" description="Helical" evidence="1">
    <location>
        <begin position="683"/>
        <end position="700"/>
    </location>
</feature>
<feature type="transmembrane region" description="Helical" evidence="1">
    <location>
        <begin position="457"/>
        <end position="477"/>
    </location>
</feature>
<dbReference type="Proteomes" id="UP000018877">
    <property type="component" value="Unassembled WGS sequence"/>
</dbReference>
<feature type="transmembrane region" description="Helical" evidence="1">
    <location>
        <begin position="346"/>
        <end position="364"/>
    </location>
</feature>
<feature type="transmembrane region" description="Helical" evidence="1">
    <location>
        <begin position="512"/>
        <end position="529"/>
    </location>
</feature>
<feature type="transmembrane region" description="Helical" evidence="1">
    <location>
        <begin position="100"/>
        <end position="121"/>
    </location>
</feature>
<feature type="transmembrane region" description="Helical" evidence="1">
    <location>
        <begin position="571"/>
        <end position="590"/>
    </location>
</feature>
<keyword evidence="1" id="KW-0472">Membrane</keyword>
<feature type="transmembrane region" description="Helical" evidence="1">
    <location>
        <begin position="193"/>
        <end position="211"/>
    </location>
</feature>
<feature type="transmembrane region" description="Helical" evidence="1">
    <location>
        <begin position="430"/>
        <end position="451"/>
    </location>
</feature>
<gene>
    <name evidence="2" type="ORF">BAVI_22448</name>
</gene>
<reference evidence="2 3" key="1">
    <citation type="journal article" date="2014" name="Environ. Microbiol.">
        <title>The nitrate-ammonifying and nosZ-carrying bacterium Bacillus vireti is a potent source and sink for nitric and nitrous oxide under high nitrate conditions.</title>
        <authorList>
            <person name="Mania D."/>
            <person name="Heylen K."/>
            <person name="van Spanning R.J."/>
            <person name="Frostegard A."/>
        </authorList>
    </citation>
    <scope>NUCLEOTIDE SEQUENCE [LARGE SCALE GENOMIC DNA]</scope>
    <source>
        <strain evidence="2 3">LMG 21834</strain>
    </source>
</reference>
<feature type="transmembrane region" description="Helical" evidence="1">
    <location>
        <begin position="244"/>
        <end position="263"/>
    </location>
</feature>
<keyword evidence="1" id="KW-0812">Transmembrane</keyword>
<feature type="transmembrane region" description="Helical" evidence="1">
    <location>
        <begin position="299"/>
        <end position="317"/>
    </location>
</feature>
<feature type="transmembrane region" description="Helical" evidence="1">
    <location>
        <begin position="127"/>
        <end position="146"/>
    </location>
</feature>
<feature type="transmembrane region" description="Helical" evidence="1">
    <location>
        <begin position="602"/>
        <end position="620"/>
    </location>
</feature>
<feature type="transmembrane region" description="Helical" evidence="1">
    <location>
        <begin position="813"/>
        <end position="829"/>
    </location>
</feature>
<feature type="transmembrane region" description="Helical" evidence="1">
    <location>
        <begin position="406"/>
        <end position="423"/>
    </location>
</feature>
<feature type="transmembrane region" description="Helical" evidence="1">
    <location>
        <begin position="324"/>
        <end position="340"/>
    </location>
</feature>
<sequence>MEPNKREENRRIFRQELFTLREEGYLSEDIVNTVAKAHRQYHLDLVEIEAIPLPAEANVQIKKAVPPEPNVQIKKAMPSEPPKVKKTLSPEEVRERNITWSLNIGVIFLLIGGLFVATSNWGSMTSYMKSGSIAFVALLFYGISLLTKKVLHIDKTAFAFIVLGSLFLPIFILSLGWFGLLGSYLAVDGEGRYLLGMLGSFLPMIVYILFAKNLNSRLFVWFTFVSLSAGMAFLLAGLHLKIDFFYLGMMVFNAALIFGYLQVKQRESLKLFTNEFVPYVQINLVLSTLFMLFLYNNEVLYSFNLLLTAVIYLSMMYVSGRKEYHFIFSVMLVYGAYQLIEHSFLNYFGEVVYAIIGLGIVFVPRTMNGRFSLDKVFQYTSAVISGFAFIYISLEGILLRAGNPSITLMLAYFIIAVNFIYLSHNSPNRLFTYLSSVFAASGIYEAILLLVKPIYSINFSLALSLTGFILFVVFGVVPLAKYIRILQNSSKVVGIAIMTLALLAAITLFQWWQAGVILLLVTIVSFLVIKKETRSYYKEAALWILPSALGLSIAAFAEEMNVNFIYYREEFGYAINFASGAILVLLTSFVWKKAGEKQLARISFFVSQALYTFAIFYALLSPINRLWVQPFVLLAGIGMYYYLYKKIGTKWVPYLVSITTLFAYFSLIDAIRIRIPFSGTVDSLIVSVSAVVLLFTAFLCRKKDSFIAAAFAWTGHCIYPAALVFTWFVYHTDSIYSFILALLAYGISTKLASREWKIKVFLYGVFTTLFFAVSTGIDFFKIHFTGLYEFPITSVLILLFALFAKGEFNKRTAYYLVPFSIIGIGVMLLVYPYSWLPYLITGGYASVLLFYLHKIKWDLLGLIPLFLAFIATVEFSYLSDMGALQKLLLSGGLGILMALNGQIVYKKLFESGPKIGDTKIDGYTAVSFLYFWVMYFFDYPSIWSKALPGVLIAVSFWMQRKRVPANLSVFMSILGASYLLQPYYSTIAKLNIPPLWEREVQVLPFVVLIIFIRILLKGRYSNITKAIQWGVLVFVSLVLIQDGLASNTIYDAVILGSLSLLSMLAGMLLQIKSYFFVGAGVLLLNVFLQTRPYWGHMPWWFYLLVAGLILITVASFNEWNKQKTLKGESTFIVKIKKKVIGKIKQWD</sequence>
<organism evidence="2 3">
    <name type="scientific">Neobacillus vireti LMG 21834</name>
    <dbReference type="NCBI Taxonomy" id="1131730"/>
    <lineage>
        <taxon>Bacteria</taxon>
        <taxon>Bacillati</taxon>
        <taxon>Bacillota</taxon>
        <taxon>Bacilli</taxon>
        <taxon>Bacillales</taxon>
        <taxon>Bacillaceae</taxon>
        <taxon>Neobacillus</taxon>
    </lineage>
</organism>
<comment type="caution">
    <text evidence="2">The sequence shown here is derived from an EMBL/GenBank/DDBJ whole genome shotgun (WGS) entry which is preliminary data.</text>
</comment>
<proteinExistence type="predicted"/>
<name>A0AB94IH75_9BACI</name>
<feature type="transmembrane region" description="Helical" evidence="1">
    <location>
        <begin position="541"/>
        <end position="559"/>
    </location>
</feature>
<keyword evidence="1" id="KW-1133">Transmembrane helix</keyword>
<feature type="transmembrane region" description="Helical" evidence="1">
    <location>
        <begin position="275"/>
        <end position="293"/>
    </location>
</feature>
<feature type="transmembrane region" description="Helical" evidence="1">
    <location>
        <begin position="859"/>
        <end position="877"/>
    </location>
</feature>
<dbReference type="AlphaFoldDB" id="A0AB94IH75"/>
<feature type="transmembrane region" description="Helical" evidence="1">
    <location>
        <begin position="760"/>
        <end position="780"/>
    </location>
</feature>
<accession>A0AB94IH75</accession>
<feature type="transmembrane region" description="Helical" evidence="1">
    <location>
        <begin position="707"/>
        <end position="729"/>
    </location>
</feature>
<keyword evidence="3" id="KW-1185">Reference proteome</keyword>
<feature type="transmembrane region" description="Helical" evidence="1">
    <location>
        <begin position="376"/>
        <end position="394"/>
    </location>
</feature>
<feature type="transmembrane region" description="Helical" evidence="1">
    <location>
        <begin position="883"/>
        <end position="899"/>
    </location>
</feature>
<feature type="transmembrane region" description="Helical" evidence="1">
    <location>
        <begin position="1099"/>
        <end position="1116"/>
    </location>
</feature>
<evidence type="ECO:0000313" key="2">
    <source>
        <dbReference type="EMBL" id="ETI66468.1"/>
    </source>
</evidence>
<feature type="transmembrane region" description="Helical" evidence="1">
    <location>
        <begin position="218"/>
        <end position="238"/>
    </location>
</feature>
<feature type="transmembrane region" description="Helical" evidence="1">
    <location>
        <begin position="1000"/>
        <end position="1016"/>
    </location>
</feature>
<feature type="transmembrane region" description="Helical" evidence="1">
    <location>
        <begin position="651"/>
        <end position="671"/>
    </location>
</feature>
<feature type="transmembrane region" description="Helical" evidence="1">
    <location>
        <begin position="489"/>
        <end position="506"/>
    </location>
</feature>
<feature type="transmembrane region" description="Helical" evidence="1">
    <location>
        <begin position="786"/>
        <end position="804"/>
    </location>
</feature>
<feature type="transmembrane region" description="Helical" evidence="1">
    <location>
        <begin position="920"/>
        <end position="936"/>
    </location>
</feature>
<feature type="transmembrane region" description="Helical" evidence="1">
    <location>
        <begin position="735"/>
        <end position="753"/>
    </location>
</feature>
<dbReference type="EMBL" id="ALAN01000137">
    <property type="protein sequence ID" value="ETI66468.1"/>
    <property type="molecule type" value="Genomic_DNA"/>
</dbReference>
<feature type="transmembrane region" description="Helical" evidence="1">
    <location>
        <begin position="1074"/>
        <end position="1093"/>
    </location>
</feature>
<feature type="transmembrane region" description="Helical" evidence="1">
    <location>
        <begin position="963"/>
        <end position="980"/>
    </location>
</feature>
<feature type="transmembrane region" description="Helical" evidence="1">
    <location>
        <begin position="626"/>
        <end position="644"/>
    </location>
</feature>
<evidence type="ECO:0000313" key="3">
    <source>
        <dbReference type="Proteomes" id="UP000018877"/>
    </source>
</evidence>
<protein>
    <recommendedName>
        <fullName evidence="4">DUF2157 domain-containing protein</fullName>
    </recommendedName>
</protein>
<evidence type="ECO:0000256" key="1">
    <source>
        <dbReference type="SAM" id="Phobius"/>
    </source>
</evidence>
<evidence type="ECO:0008006" key="4">
    <source>
        <dbReference type="Google" id="ProtNLM"/>
    </source>
</evidence>